<evidence type="ECO:0000313" key="2">
    <source>
        <dbReference type="EMBL" id="SPO20860.1"/>
    </source>
</evidence>
<feature type="region of interest" description="Disordered" evidence="1">
    <location>
        <begin position="144"/>
        <end position="181"/>
    </location>
</feature>
<feature type="compositionally biased region" description="Polar residues" evidence="1">
    <location>
        <begin position="37"/>
        <end position="76"/>
    </location>
</feature>
<feature type="region of interest" description="Disordered" evidence="1">
    <location>
        <begin position="668"/>
        <end position="755"/>
    </location>
</feature>
<evidence type="ECO:0000313" key="3">
    <source>
        <dbReference type="Proteomes" id="UP000324022"/>
    </source>
</evidence>
<feature type="region of interest" description="Disordered" evidence="1">
    <location>
        <begin position="610"/>
        <end position="629"/>
    </location>
</feature>
<name>A0A5C3DT90_9BASI</name>
<feature type="compositionally biased region" description="Basic and acidic residues" evidence="1">
    <location>
        <begin position="731"/>
        <end position="740"/>
    </location>
</feature>
<feature type="compositionally biased region" description="Low complexity" evidence="1">
    <location>
        <begin position="235"/>
        <end position="250"/>
    </location>
</feature>
<dbReference type="Proteomes" id="UP000324022">
    <property type="component" value="Unassembled WGS sequence"/>
</dbReference>
<gene>
    <name evidence="2" type="ORF">UTRI_00337</name>
</gene>
<dbReference type="OrthoDB" id="2553876at2759"/>
<accession>A0A5C3DT90</accession>
<proteinExistence type="predicted"/>
<feature type="compositionally biased region" description="Low complexity" evidence="1">
    <location>
        <begin position="172"/>
        <end position="181"/>
    </location>
</feature>
<sequence>MHTLPAAKVVGHDFLGNHIGELLIRQPVKRAAPAPRNKTSSNGSTVCGSDNKTLRRSSVASLDPVSTASSASNTSDVQSATAALDSFLSVGAVTPLGTSADPVASLENGSESSASEPSSVDSRSGSADATLHLHLDQLSLSHKRLASEGAPKSPRVSFVTNFGARPRRSGSRRAPSEAGSSSYFGMSSAMSSHMSSASLSPMEPSGGISWNLPFREQHPSFAQAVEHNASLNRNPSQQSSTSGAASSSQPSKPPTPPSGLDAEPVTPTSASGLEAASNGKSQSFSAVDSTQPVRQRLTRAATESTLNTAAQMQQHQRPLKSPGASSGLSGSGLSHSNSMGATTSALRTHRKKPSLIPKGDDERTFCFVDASSSDAEFDDVLVEEPTEAPNTMATLPLARSASDTSYREVVDVQHSAHTRACSEQSKASKKVADAMQSATPTPTIEAPSPSGLAMAADTSEEQGQQNDTLRISQWVTRDQNTPQHSSAFPIKPLSLVSQAGVSRPARRLRIQPNVQSRPSLLEKTMEEQRRASRQAKATSTSAVPAEAVSPAVTPSASEKVPESPGAKAALANRYDPIAYGAGQRTFRINSPAAAVVGGFDFPFSAISSDERDKAGQRANPPASHARTSDWARAQSLLASSPPAHDLCSRTSQPDSYVVDMRTSCHPMSDFDDTTSSSSTPLPPAPSTALLRHHTASHSSGSTESPSILDTRELDLLSPPETAISTPELESPPEHALDSLEKAGVGSGRRSSPLSS</sequence>
<feature type="region of interest" description="Disordered" evidence="1">
    <location>
        <begin position="502"/>
        <end position="564"/>
    </location>
</feature>
<feature type="region of interest" description="Disordered" evidence="1">
    <location>
        <begin position="423"/>
        <end position="466"/>
    </location>
</feature>
<feature type="compositionally biased region" description="Polar residues" evidence="1">
    <location>
        <begin position="696"/>
        <end position="707"/>
    </location>
</feature>
<feature type="compositionally biased region" description="Low complexity" evidence="1">
    <location>
        <begin position="107"/>
        <end position="124"/>
    </location>
</feature>
<dbReference type="EMBL" id="OOIN01000002">
    <property type="protein sequence ID" value="SPO20860.1"/>
    <property type="molecule type" value="Genomic_DNA"/>
</dbReference>
<protein>
    <submittedName>
        <fullName evidence="2">Uncharacterized protein</fullName>
    </submittedName>
</protein>
<reference evidence="2 3" key="1">
    <citation type="submission" date="2018-03" db="EMBL/GenBank/DDBJ databases">
        <authorList>
            <person name="Guldener U."/>
        </authorList>
    </citation>
    <scope>NUCLEOTIDE SEQUENCE [LARGE SCALE GENOMIC DNA]</scope>
    <source>
        <strain evidence="2 3">NBRC100155</strain>
    </source>
</reference>
<feature type="compositionally biased region" description="Low complexity" evidence="1">
    <location>
        <begin position="319"/>
        <end position="340"/>
    </location>
</feature>
<feature type="compositionally biased region" description="Polar residues" evidence="1">
    <location>
        <begin position="301"/>
        <end position="316"/>
    </location>
</feature>
<feature type="region of interest" description="Disordered" evidence="1">
    <location>
        <begin position="30"/>
        <end position="76"/>
    </location>
</feature>
<keyword evidence="3" id="KW-1185">Reference proteome</keyword>
<evidence type="ECO:0000256" key="1">
    <source>
        <dbReference type="SAM" id="MobiDB-lite"/>
    </source>
</evidence>
<feature type="compositionally biased region" description="Polar residues" evidence="1">
    <location>
        <begin position="278"/>
        <end position="293"/>
    </location>
</feature>
<feature type="compositionally biased region" description="Low complexity" evidence="1">
    <location>
        <begin position="537"/>
        <end position="558"/>
    </location>
</feature>
<feature type="region of interest" description="Disordered" evidence="1">
    <location>
        <begin position="101"/>
        <end position="126"/>
    </location>
</feature>
<dbReference type="AlphaFoldDB" id="A0A5C3DT90"/>
<feature type="region of interest" description="Disordered" evidence="1">
    <location>
        <begin position="230"/>
        <end position="358"/>
    </location>
</feature>
<organism evidence="2 3">
    <name type="scientific">Ustilago trichophora</name>
    <dbReference type="NCBI Taxonomy" id="86804"/>
    <lineage>
        <taxon>Eukaryota</taxon>
        <taxon>Fungi</taxon>
        <taxon>Dikarya</taxon>
        <taxon>Basidiomycota</taxon>
        <taxon>Ustilaginomycotina</taxon>
        <taxon>Ustilaginomycetes</taxon>
        <taxon>Ustilaginales</taxon>
        <taxon>Ustilaginaceae</taxon>
        <taxon>Ustilago</taxon>
    </lineage>
</organism>